<feature type="transmembrane region" description="Helical" evidence="1">
    <location>
        <begin position="43"/>
        <end position="63"/>
    </location>
</feature>
<dbReference type="EMBL" id="PEIB01000005">
    <property type="protein sequence ID" value="RXJ73936.1"/>
    <property type="molecule type" value="Genomic_DNA"/>
</dbReference>
<sequence>MSLGSTLASTIAYHSAVSSFAFGNTLGAMYYSVIPASATKATLALSTGGVAVALGIVASYTGMLTDPLQKSLGWHDKKLNKLIDSLEQQLCAESDSALSYKDSYVARILDLADLLLQVSIKLR</sequence>
<protein>
    <submittedName>
        <fullName evidence="2">Uncharacterized protein</fullName>
    </submittedName>
</protein>
<dbReference type="RefSeq" id="WP_129121612.1">
    <property type="nucleotide sequence ID" value="NZ_PEIB01000005.1"/>
</dbReference>
<proteinExistence type="predicted"/>
<dbReference type="AlphaFoldDB" id="A0A4Q0YS27"/>
<evidence type="ECO:0000313" key="2">
    <source>
        <dbReference type="EMBL" id="RXJ73936.1"/>
    </source>
</evidence>
<feature type="transmembrane region" description="Helical" evidence="1">
    <location>
        <begin position="12"/>
        <end position="31"/>
    </location>
</feature>
<organism evidence="2 3">
    <name type="scientific">Veronia nyctiphanis</name>
    <dbReference type="NCBI Taxonomy" id="1278244"/>
    <lineage>
        <taxon>Bacteria</taxon>
        <taxon>Pseudomonadati</taxon>
        <taxon>Pseudomonadota</taxon>
        <taxon>Gammaproteobacteria</taxon>
        <taxon>Vibrionales</taxon>
        <taxon>Vibrionaceae</taxon>
        <taxon>Veronia</taxon>
    </lineage>
</organism>
<keyword evidence="1" id="KW-0812">Transmembrane</keyword>
<evidence type="ECO:0000313" key="3">
    <source>
        <dbReference type="Proteomes" id="UP000290287"/>
    </source>
</evidence>
<dbReference type="Pfam" id="PF20340">
    <property type="entry name" value="DUF6635"/>
    <property type="match status" value="1"/>
</dbReference>
<dbReference type="OrthoDB" id="9342581at2"/>
<keyword evidence="1" id="KW-0472">Membrane</keyword>
<keyword evidence="3" id="KW-1185">Reference proteome</keyword>
<dbReference type="InterPro" id="IPR046575">
    <property type="entry name" value="DUF6635"/>
</dbReference>
<comment type="caution">
    <text evidence="2">The sequence shown here is derived from an EMBL/GenBank/DDBJ whole genome shotgun (WGS) entry which is preliminary data.</text>
</comment>
<accession>A0A4Q0YS27</accession>
<reference evidence="2 3" key="1">
    <citation type="submission" date="2017-10" db="EMBL/GenBank/DDBJ databases">
        <title>Nyctiphanis sp. nov., isolated from the stomach of the euphausiid Nyctiphanes simplex (Hansen, 1911) in the Gulf of California.</title>
        <authorList>
            <person name="Gomez-Gil B."/>
            <person name="Aguilar-Mendez M."/>
            <person name="Lopez-Cortes A."/>
            <person name="Gomez-Gutierrez J."/>
            <person name="Roque A."/>
            <person name="Lang E."/>
            <person name="Gonzalez-Castillo A."/>
        </authorList>
    </citation>
    <scope>NUCLEOTIDE SEQUENCE [LARGE SCALE GENOMIC DNA]</scope>
    <source>
        <strain evidence="2 3">CAIM 600</strain>
    </source>
</reference>
<dbReference type="Proteomes" id="UP000290287">
    <property type="component" value="Unassembled WGS sequence"/>
</dbReference>
<evidence type="ECO:0000256" key="1">
    <source>
        <dbReference type="SAM" id="Phobius"/>
    </source>
</evidence>
<name>A0A4Q0YS27_9GAMM</name>
<keyword evidence="1" id="KW-1133">Transmembrane helix</keyword>
<gene>
    <name evidence="2" type="ORF">CS022_06545</name>
</gene>